<keyword evidence="2" id="KW-0677">Repeat</keyword>
<feature type="repeat" description="WD" evidence="4">
    <location>
        <begin position="487"/>
        <end position="526"/>
    </location>
</feature>
<dbReference type="STRING" id="703135.A0A2A9NT78"/>
<dbReference type="SUPFAM" id="SSF50978">
    <property type="entry name" value="WD40 repeat-like"/>
    <property type="match status" value="1"/>
</dbReference>
<protein>
    <recommendedName>
        <fullName evidence="6">F-box domain-containing protein</fullName>
    </recommendedName>
</protein>
<dbReference type="InterPro" id="IPR036322">
    <property type="entry name" value="WD40_repeat_dom_sf"/>
</dbReference>
<gene>
    <name evidence="7" type="ORF">AMATHDRAFT_3485</name>
</gene>
<feature type="region of interest" description="Disordered" evidence="5">
    <location>
        <begin position="352"/>
        <end position="371"/>
    </location>
</feature>
<dbReference type="PANTHER" id="PTHR19872:SF9">
    <property type="entry name" value="UBIQUITIN-BINDING SDF UBIQUITIN LIGASE COMPLEX SUBUNIT"/>
    <property type="match status" value="1"/>
</dbReference>
<dbReference type="Pfam" id="PF12937">
    <property type="entry name" value="F-box-like"/>
    <property type="match status" value="1"/>
</dbReference>
<feature type="repeat" description="WD" evidence="4">
    <location>
        <begin position="447"/>
        <end position="486"/>
    </location>
</feature>
<dbReference type="InterPro" id="IPR036047">
    <property type="entry name" value="F-box-like_dom_sf"/>
</dbReference>
<evidence type="ECO:0000256" key="4">
    <source>
        <dbReference type="PROSITE-ProRule" id="PRU00221"/>
    </source>
</evidence>
<dbReference type="PROSITE" id="PS00678">
    <property type="entry name" value="WD_REPEATS_1"/>
    <property type="match status" value="3"/>
</dbReference>
<dbReference type="PROSITE" id="PS50082">
    <property type="entry name" value="WD_REPEATS_2"/>
    <property type="match status" value="5"/>
</dbReference>
<feature type="domain" description="F-box" evidence="6">
    <location>
        <begin position="93"/>
        <end position="140"/>
    </location>
</feature>
<dbReference type="Proteomes" id="UP000242287">
    <property type="component" value="Unassembled WGS sequence"/>
</dbReference>
<dbReference type="InterPro" id="IPR015943">
    <property type="entry name" value="WD40/YVTN_repeat-like_dom_sf"/>
</dbReference>
<feature type="compositionally biased region" description="Polar residues" evidence="5">
    <location>
        <begin position="354"/>
        <end position="371"/>
    </location>
</feature>
<evidence type="ECO:0000259" key="6">
    <source>
        <dbReference type="PROSITE" id="PS50181"/>
    </source>
</evidence>
<evidence type="ECO:0000256" key="3">
    <source>
        <dbReference type="ARBA" id="ARBA00022786"/>
    </source>
</evidence>
<evidence type="ECO:0000313" key="7">
    <source>
        <dbReference type="EMBL" id="PFH50976.1"/>
    </source>
</evidence>
<keyword evidence="8" id="KW-1185">Reference proteome</keyword>
<dbReference type="PRINTS" id="PR00320">
    <property type="entry name" value="GPROTEINBRPT"/>
</dbReference>
<organism evidence="7 8">
    <name type="scientific">Amanita thiersii Skay4041</name>
    <dbReference type="NCBI Taxonomy" id="703135"/>
    <lineage>
        <taxon>Eukaryota</taxon>
        <taxon>Fungi</taxon>
        <taxon>Dikarya</taxon>
        <taxon>Basidiomycota</taxon>
        <taxon>Agaricomycotina</taxon>
        <taxon>Agaricomycetes</taxon>
        <taxon>Agaricomycetidae</taxon>
        <taxon>Agaricales</taxon>
        <taxon>Pluteineae</taxon>
        <taxon>Amanitaceae</taxon>
        <taxon>Amanita</taxon>
    </lineage>
</organism>
<dbReference type="SMART" id="SM00256">
    <property type="entry name" value="FBOX"/>
    <property type="match status" value="1"/>
</dbReference>
<evidence type="ECO:0000256" key="1">
    <source>
        <dbReference type="ARBA" id="ARBA00022574"/>
    </source>
</evidence>
<dbReference type="PROSITE" id="PS50294">
    <property type="entry name" value="WD_REPEATS_REGION"/>
    <property type="match status" value="4"/>
</dbReference>
<dbReference type="Pfam" id="PF00400">
    <property type="entry name" value="WD40"/>
    <property type="match status" value="5"/>
</dbReference>
<evidence type="ECO:0000313" key="8">
    <source>
        <dbReference type="Proteomes" id="UP000242287"/>
    </source>
</evidence>
<accession>A0A2A9NT78</accession>
<dbReference type="PANTHER" id="PTHR19872">
    <property type="entry name" value="UBIQUITIN LIGASE SPECIFICITY FACTOR/HREP PROTEIN"/>
    <property type="match status" value="1"/>
</dbReference>
<dbReference type="SUPFAM" id="SSF81383">
    <property type="entry name" value="F-box domain"/>
    <property type="match status" value="1"/>
</dbReference>
<dbReference type="InterPro" id="IPR001680">
    <property type="entry name" value="WD40_rpt"/>
</dbReference>
<dbReference type="InterPro" id="IPR019775">
    <property type="entry name" value="WD40_repeat_CS"/>
</dbReference>
<dbReference type="Gene3D" id="2.130.10.10">
    <property type="entry name" value="YVTN repeat-like/Quinoprotein amine dehydrogenase"/>
    <property type="match status" value="2"/>
</dbReference>
<dbReference type="CDD" id="cd00200">
    <property type="entry name" value="WD40"/>
    <property type="match status" value="1"/>
</dbReference>
<dbReference type="Gene3D" id="1.20.1280.50">
    <property type="match status" value="1"/>
</dbReference>
<reference evidence="7 8" key="1">
    <citation type="submission" date="2014-02" db="EMBL/GenBank/DDBJ databases">
        <title>Transposable element dynamics among asymbiotic and ectomycorrhizal Amanita fungi.</title>
        <authorList>
            <consortium name="DOE Joint Genome Institute"/>
            <person name="Hess J."/>
            <person name="Skrede I."/>
            <person name="Wolfe B."/>
            <person name="LaButti K."/>
            <person name="Ohm R.A."/>
            <person name="Grigoriev I.V."/>
            <person name="Pringle A."/>
        </authorList>
    </citation>
    <scope>NUCLEOTIDE SEQUENCE [LARGE SCALE GENOMIC DNA]</scope>
    <source>
        <strain evidence="7 8">SKay4041</strain>
    </source>
</reference>
<dbReference type="AlphaFoldDB" id="A0A2A9NT78"/>
<dbReference type="SMART" id="SM00320">
    <property type="entry name" value="WD40"/>
    <property type="match status" value="7"/>
</dbReference>
<dbReference type="InterPro" id="IPR001810">
    <property type="entry name" value="F-box_dom"/>
</dbReference>
<dbReference type="InterPro" id="IPR051075">
    <property type="entry name" value="SCF_subunit_WD-repeat"/>
</dbReference>
<evidence type="ECO:0000256" key="5">
    <source>
        <dbReference type="SAM" id="MobiDB-lite"/>
    </source>
</evidence>
<feature type="repeat" description="WD" evidence="4">
    <location>
        <begin position="567"/>
        <end position="606"/>
    </location>
</feature>
<dbReference type="SUPFAM" id="SSF101898">
    <property type="entry name" value="NHL repeat"/>
    <property type="match status" value="1"/>
</dbReference>
<feature type="repeat" description="WD" evidence="4">
    <location>
        <begin position="405"/>
        <end position="446"/>
    </location>
</feature>
<proteinExistence type="predicted"/>
<keyword evidence="1 4" id="KW-0853">WD repeat</keyword>
<keyword evidence="3" id="KW-0833">Ubl conjugation pathway</keyword>
<feature type="repeat" description="WD" evidence="4">
    <location>
        <begin position="381"/>
        <end position="404"/>
    </location>
</feature>
<dbReference type="EMBL" id="KZ301994">
    <property type="protein sequence ID" value="PFH50976.1"/>
    <property type="molecule type" value="Genomic_DNA"/>
</dbReference>
<dbReference type="PROSITE" id="PS50181">
    <property type="entry name" value="FBOX"/>
    <property type="match status" value="1"/>
</dbReference>
<dbReference type="OrthoDB" id="190105at2759"/>
<dbReference type="InterPro" id="IPR020472">
    <property type="entry name" value="WD40_PAC1"/>
</dbReference>
<sequence>MEDLSVNPLVQSQTHYVAIASPPTPAPSPGPSHSNIPRKRLSQAIGALSFSFGSSIPTQDSPMRRQFLTDVLNSCTPSELLFISTTIAPRLKRDFLYSLPPELAIHILGYIDDPRTLARAAQVSKHWNRLVHDEFVWKRMCMWYGFVNALDLESEGRERAPLETSYEDKIEKWPSVNVLQKTVSEGRLARDSDYLQQLACHNKLLSPQVYHQHFKSSYMTMMNWRHGGHLLRSHRMPVINPDMGVITSLALDKDWVVVGLANSKILVFSAHTGVLQRTLVGHDSGVWGVCLVSGSSHAVSDDTGRKTHRRRVFSGGLAPQTSSSEPQSFESALPPALRYALGLNTDIDGMRSSPDFTRTSSKSVGSDQCYSSKGWGQPNALVVSGGCDKVLRVWDVQSGLCIYELPGHSSTIRCIRTLDNRPIAVTGSRDATLRVWDIQRGRMLRILEGHHQSVRCLDVCGNKVVSGSYDTTCRLWDVDTGECLHVLRGHFHQIYSVAYDGVRIASGGLDTTVRVWDAVTGRCLALLQGHTALVCQLQLSPTLLVTGGSDGRVITFSLSPYNVVHRIAAHDSSVTSLQFDNNFLVTAGNDGRVRLYETQTGNYVRDLSEPSENVWKVAFGRETCAVMCRRAGQTVMEIWSMKPTETA</sequence>
<evidence type="ECO:0000256" key="2">
    <source>
        <dbReference type="ARBA" id="ARBA00022737"/>
    </source>
</evidence>
<name>A0A2A9NT78_9AGAR</name>